<comment type="caution">
    <text evidence="4">The sequence shown here is derived from an EMBL/GenBank/DDBJ whole genome shotgun (WGS) entry which is preliminary data.</text>
</comment>
<dbReference type="OMA" id="MHILVAF"/>
<reference evidence="4 5" key="1">
    <citation type="journal article" date="2014" name="Genome Announc.">
        <title>Draft genome sequence of the pathogenic fungus Scedosporium apiospermum.</title>
        <authorList>
            <person name="Vandeputte P."/>
            <person name="Ghamrawi S."/>
            <person name="Rechenmann M."/>
            <person name="Iltis A."/>
            <person name="Giraud S."/>
            <person name="Fleury M."/>
            <person name="Thornton C."/>
            <person name="Delhaes L."/>
            <person name="Meyer W."/>
            <person name="Papon N."/>
            <person name="Bouchara J.P."/>
        </authorList>
    </citation>
    <scope>NUCLEOTIDE SEQUENCE [LARGE SCALE GENOMIC DNA]</scope>
    <source>
        <strain evidence="4 5">IHEM 14462</strain>
    </source>
</reference>
<sequence length="417" mass="46542">MATRRKPDPSEEELVVPHQPYPKETDPIPTYRIDLAVPPRERYAEVARDLSPQLRHTTPVFLELIQWFVPNRFIRAGIIGLMKLLLRRVYDDEETQEIKGIAAVSGIDLYLLVALNVLLDVLLGCTSGAARVKTDAGEENSRLLHFRTLDWSMDRLRELLVILEFVDSSSEEPRKVIARTVTYAGFVGVLTGVRQSLSISLNFRPSHNSRSFSLRWHQLMVVLGLRPSISSVLRDLIFRPLPAHQSASAVATELASTRTSPAYLCLCDGDEASMIEKDLLTGAVHTESDFVVQTNHDVSRHESALPKPLGTSATAEALSAMTKKETANDESWIEESAERMQCMIDFWRERTEAAVGRSSGKGAYLLQAELEGKVRGRPISREWTHFRCVMDPKNCAFTLVERGPPPAPVAQQNGAST</sequence>
<dbReference type="EMBL" id="JOWA01000033">
    <property type="protein sequence ID" value="KEZ46376.1"/>
    <property type="molecule type" value="Genomic_DNA"/>
</dbReference>
<protein>
    <recommendedName>
        <fullName evidence="1">ceramidase</fullName>
        <ecNumber evidence="1">3.5.1.23</ecNumber>
    </recommendedName>
</protein>
<keyword evidence="5" id="KW-1185">Reference proteome</keyword>
<dbReference type="Gene3D" id="3.60.60.10">
    <property type="entry name" value="Penicillin V Acylase, Chain A"/>
    <property type="match status" value="1"/>
</dbReference>
<dbReference type="Pfam" id="PF15508">
    <property type="entry name" value="NAAA-beta"/>
    <property type="match status" value="1"/>
</dbReference>
<evidence type="ECO:0000259" key="3">
    <source>
        <dbReference type="Pfam" id="PF15508"/>
    </source>
</evidence>
<name>A0A084GGB4_PSEDA</name>
<dbReference type="OrthoDB" id="5273684at2759"/>
<proteinExistence type="predicted"/>
<dbReference type="PANTHER" id="PTHR28583">
    <property type="entry name" value="ACID AMIDASE"/>
    <property type="match status" value="1"/>
</dbReference>
<dbReference type="AlphaFoldDB" id="A0A084GGB4"/>
<dbReference type="PANTHER" id="PTHR28583:SF1">
    <property type="entry name" value="ACID CERAMIDASE"/>
    <property type="match status" value="1"/>
</dbReference>
<evidence type="ECO:0000256" key="2">
    <source>
        <dbReference type="SAM" id="MobiDB-lite"/>
    </source>
</evidence>
<feature type="domain" description="Acid ceramidase N-terminal" evidence="3">
    <location>
        <begin position="27"/>
        <end position="88"/>
    </location>
</feature>
<dbReference type="RefSeq" id="XP_016646175.1">
    <property type="nucleotide sequence ID" value="XM_016783409.1"/>
</dbReference>
<accession>A0A084GGB4</accession>
<evidence type="ECO:0000313" key="5">
    <source>
        <dbReference type="Proteomes" id="UP000028545"/>
    </source>
</evidence>
<dbReference type="EC" id="3.5.1.23" evidence="1"/>
<dbReference type="GeneID" id="27718840"/>
<evidence type="ECO:0000313" key="4">
    <source>
        <dbReference type="EMBL" id="KEZ46376.1"/>
    </source>
</evidence>
<dbReference type="GO" id="GO:0017040">
    <property type="term" value="F:N-acylsphingosine amidohydrolase activity"/>
    <property type="evidence" value="ECO:0007669"/>
    <property type="project" value="UniProtKB-EC"/>
</dbReference>
<dbReference type="Proteomes" id="UP000028545">
    <property type="component" value="Unassembled WGS sequence"/>
</dbReference>
<gene>
    <name evidence="4" type="ORF">SAPIO_CDS0688</name>
</gene>
<organism evidence="4 5">
    <name type="scientific">Pseudallescheria apiosperma</name>
    <name type="common">Scedosporium apiospermum</name>
    <dbReference type="NCBI Taxonomy" id="563466"/>
    <lineage>
        <taxon>Eukaryota</taxon>
        <taxon>Fungi</taxon>
        <taxon>Dikarya</taxon>
        <taxon>Ascomycota</taxon>
        <taxon>Pezizomycotina</taxon>
        <taxon>Sordariomycetes</taxon>
        <taxon>Hypocreomycetidae</taxon>
        <taxon>Microascales</taxon>
        <taxon>Microascaceae</taxon>
        <taxon>Scedosporium</taxon>
    </lineage>
</organism>
<dbReference type="HOGENOM" id="CLU_051035_0_0_1"/>
<dbReference type="InterPro" id="IPR029130">
    <property type="entry name" value="Acid_ceramidase_N"/>
</dbReference>
<evidence type="ECO:0000256" key="1">
    <source>
        <dbReference type="ARBA" id="ARBA00011891"/>
    </source>
</evidence>
<dbReference type="VEuPathDB" id="FungiDB:SAPIO_CDS0688"/>
<dbReference type="KEGG" id="sapo:SAPIO_CDS0688"/>
<feature type="region of interest" description="Disordered" evidence="2">
    <location>
        <begin position="1"/>
        <end position="25"/>
    </location>
</feature>